<accession>A0ABY2KQV2</accession>
<dbReference type="InterPro" id="IPR045455">
    <property type="entry name" value="NrS-1_pol-like_helicase"/>
</dbReference>
<sequence>MNIINMQPLVVAAQGYDPEHLTLLARAMASWFVRLDNSYFDVDDLGHKRSRVDIEQTAMIRFREEYPEVPLTSALMSAVLKRTIHTRHTVADQTILPWNGRVICRPGDARRIIVERGVATINVWRAPAYRQLGIGEADQGVAGEFFDWFFSRAAEKEMFLNWLAWSLQNEGDKPNWAPFFYSARMGTGKSALGRILIRLFGEANAVTQNNIDKLTGRFNMTLLRSKLVVCEEVNLKPGSGDANTLKTYITEKFTAGEAKGKETERVEQRVCLVLTSNHLPFWIEPEDRRYYIVNVDHDGYARGPRGEEFAGLVGRLEAWGEDPANVARLYNALMARVLPEDFSAKTLNVDTHGTEIMRQVFGSGRATILDQLQELLDQRGVNALPEAKVVELVTGTLKANINTTKHLMSDLGWSKCAVKWGSVDYARQVWVRPGFIVSRGRVKGPDGYDEPLVKPEDDNFEIITV</sequence>
<comment type="caution">
    <text evidence="2">The sequence shown here is derived from an EMBL/GenBank/DDBJ whole genome shotgun (WGS) entry which is preliminary data.</text>
</comment>
<dbReference type="Pfam" id="PF19263">
    <property type="entry name" value="DUF5906"/>
    <property type="match status" value="1"/>
</dbReference>
<protein>
    <recommendedName>
        <fullName evidence="1">NrS-1 polymerase-like helicase domain-containing protein</fullName>
    </recommendedName>
</protein>
<name>A0ABY2KQV2_9RHOB</name>
<dbReference type="RefSeq" id="WP_135428345.1">
    <property type="nucleotide sequence ID" value="NZ_RPEM01000001.1"/>
</dbReference>
<gene>
    <name evidence="2" type="ORF">EEB11_00405</name>
</gene>
<organism evidence="2 3">
    <name type="scientific">Pseudotabrizicola sediminis</name>
    <dbReference type="NCBI Taxonomy" id="2486418"/>
    <lineage>
        <taxon>Bacteria</taxon>
        <taxon>Pseudomonadati</taxon>
        <taxon>Pseudomonadota</taxon>
        <taxon>Alphaproteobacteria</taxon>
        <taxon>Rhodobacterales</taxon>
        <taxon>Paracoccaceae</taxon>
        <taxon>Pseudotabrizicola</taxon>
    </lineage>
</organism>
<evidence type="ECO:0000313" key="2">
    <source>
        <dbReference type="EMBL" id="TGD45081.1"/>
    </source>
</evidence>
<evidence type="ECO:0000313" key="3">
    <source>
        <dbReference type="Proteomes" id="UP000297741"/>
    </source>
</evidence>
<dbReference type="SUPFAM" id="SSF52540">
    <property type="entry name" value="P-loop containing nucleoside triphosphate hydrolases"/>
    <property type="match status" value="1"/>
</dbReference>
<evidence type="ECO:0000259" key="1">
    <source>
        <dbReference type="Pfam" id="PF19263"/>
    </source>
</evidence>
<reference evidence="2 3" key="1">
    <citation type="submission" date="2018-11" db="EMBL/GenBank/DDBJ databases">
        <title>Tabrizicola sp. isolated from sediment of alpine lake.</title>
        <authorList>
            <person name="Liu Z."/>
        </authorList>
    </citation>
    <scope>NUCLEOTIDE SEQUENCE [LARGE SCALE GENOMIC DNA]</scope>
    <source>
        <strain evidence="2 3">DRYC-M-16</strain>
    </source>
</reference>
<dbReference type="InterPro" id="IPR027417">
    <property type="entry name" value="P-loop_NTPase"/>
</dbReference>
<dbReference type="Gene3D" id="3.40.50.300">
    <property type="entry name" value="P-loop containing nucleotide triphosphate hydrolases"/>
    <property type="match status" value="1"/>
</dbReference>
<keyword evidence="3" id="KW-1185">Reference proteome</keyword>
<dbReference type="EMBL" id="RPEM01000001">
    <property type="protein sequence ID" value="TGD45081.1"/>
    <property type="molecule type" value="Genomic_DNA"/>
</dbReference>
<proteinExistence type="predicted"/>
<dbReference type="Proteomes" id="UP000297741">
    <property type="component" value="Unassembled WGS sequence"/>
</dbReference>
<feature type="domain" description="NrS-1 polymerase-like helicase" evidence="1">
    <location>
        <begin position="181"/>
        <end position="289"/>
    </location>
</feature>